<proteinExistence type="predicted"/>
<dbReference type="GO" id="GO:0000287">
    <property type="term" value="F:magnesium ion binding"/>
    <property type="evidence" value="ECO:0007669"/>
    <property type="project" value="InterPro"/>
</dbReference>
<gene>
    <name evidence="2" type="ORF">A8950_1839</name>
</gene>
<evidence type="ECO:0000256" key="1">
    <source>
        <dbReference type="SAM" id="MobiDB-lite"/>
    </source>
</evidence>
<dbReference type="InterPro" id="IPR011335">
    <property type="entry name" value="Restrct_endonuc-II-like"/>
</dbReference>
<keyword evidence="2" id="KW-0540">Nuclease</keyword>
<feature type="region of interest" description="Disordered" evidence="1">
    <location>
        <begin position="217"/>
        <end position="244"/>
    </location>
</feature>
<protein>
    <submittedName>
        <fullName evidence="2">Restriction endonuclease BglII</fullName>
    </submittedName>
</protein>
<dbReference type="RefSeq" id="WP_133613340.1">
    <property type="nucleotide sequence ID" value="NZ_SNYW01000008.1"/>
</dbReference>
<reference evidence="2 3" key="1">
    <citation type="submission" date="2019-03" db="EMBL/GenBank/DDBJ databases">
        <title>Genomic Encyclopedia of Type Strains, Phase III (KMG-III): the genomes of soil and plant-associated and newly described type strains.</title>
        <authorList>
            <person name="Whitman W."/>
        </authorList>
    </citation>
    <scope>NUCLEOTIDE SEQUENCE [LARGE SCALE GENOMIC DNA]</scope>
    <source>
        <strain evidence="2 3">CGMCC 1.7660</strain>
    </source>
</reference>
<evidence type="ECO:0000313" key="3">
    <source>
        <dbReference type="Proteomes" id="UP000295783"/>
    </source>
</evidence>
<evidence type="ECO:0000313" key="2">
    <source>
        <dbReference type="EMBL" id="TDQ82019.1"/>
    </source>
</evidence>
<feature type="compositionally biased region" description="Acidic residues" evidence="1">
    <location>
        <begin position="231"/>
        <end position="244"/>
    </location>
</feature>
<dbReference type="InterPro" id="IPR011338">
    <property type="entry name" value="BamHI/BglII/BstY"/>
</dbReference>
<accession>A0A4R6WM14</accession>
<dbReference type="Gene3D" id="3.40.91.20">
    <property type="match status" value="1"/>
</dbReference>
<dbReference type="GO" id="GO:0003677">
    <property type="term" value="F:DNA binding"/>
    <property type="evidence" value="ECO:0007669"/>
    <property type="project" value="InterPro"/>
</dbReference>
<keyword evidence="2" id="KW-0255">Endonuclease</keyword>
<sequence length="244" mass="27223">MKLSVYSYRYAQEILEHPNNVGAWNEIKSVLQEAPVFIYPGKSTKSKKLKIVQQLMNTYFDRRFAVDLGWKYHPLATAIKNSNLAADFQKQFGNLTIQAEIQFGNMARWYSDIFKLQAAYSNSLIQLGLLVVPMAEMAKVTDSNVAQFERASRELPAANLSITLPIMLVGLEQDAHTPEVDVRECAFASLKDIVGKGNTENRWRIINGYLAGVPMKDIGPHSPTGPMLETAPEEEEEEASGSAP</sequence>
<dbReference type="GO" id="GO:0009036">
    <property type="term" value="F:type II site-specific deoxyribonuclease activity"/>
    <property type="evidence" value="ECO:0007669"/>
    <property type="project" value="InterPro"/>
</dbReference>
<dbReference type="InterPro" id="IPR015278">
    <property type="entry name" value="BglII-like"/>
</dbReference>
<organism evidence="2 3">
    <name type="scientific">Dongia mobilis</name>
    <dbReference type="NCBI Taxonomy" id="578943"/>
    <lineage>
        <taxon>Bacteria</taxon>
        <taxon>Pseudomonadati</taxon>
        <taxon>Pseudomonadota</taxon>
        <taxon>Alphaproteobacteria</taxon>
        <taxon>Rhodospirillales</taxon>
        <taxon>Dongiaceae</taxon>
        <taxon>Dongia</taxon>
    </lineage>
</organism>
<dbReference type="Pfam" id="PF09195">
    <property type="entry name" value="Endonuc-BglII"/>
    <property type="match status" value="1"/>
</dbReference>
<dbReference type="Proteomes" id="UP000295783">
    <property type="component" value="Unassembled WGS sequence"/>
</dbReference>
<dbReference type="AlphaFoldDB" id="A0A4R6WM14"/>
<dbReference type="EMBL" id="SNYW01000008">
    <property type="protein sequence ID" value="TDQ82019.1"/>
    <property type="molecule type" value="Genomic_DNA"/>
</dbReference>
<keyword evidence="3" id="KW-1185">Reference proteome</keyword>
<comment type="caution">
    <text evidence="2">The sequence shown here is derived from an EMBL/GenBank/DDBJ whole genome shotgun (WGS) entry which is preliminary data.</text>
</comment>
<keyword evidence="2" id="KW-0378">Hydrolase</keyword>
<dbReference type="SUPFAM" id="SSF52980">
    <property type="entry name" value="Restriction endonuclease-like"/>
    <property type="match status" value="1"/>
</dbReference>
<name>A0A4R6WM14_9PROT</name>
<dbReference type="GO" id="GO:0009307">
    <property type="term" value="P:DNA restriction-modification system"/>
    <property type="evidence" value="ECO:0007669"/>
    <property type="project" value="InterPro"/>
</dbReference>
<dbReference type="OrthoDB" id="2862354at2"/>